<feature type="compositionally biased region" description="Basic and acidic residues" evidence="1">
    <location>
        <begin position="123"/>
        <end position="136"/>
    </location>
</feature>
<protein>
    <submittedName>
        <fullName evidence="2">Uncharacterized protein</fullName>
    </submittedName>
</protein>
<sequence length="247" mass="26840">MNSGKRANLESRILPQLDSTRTTGDESDGSDVLEIDDATWTRMMEHKRFVAANPHLFPPKVYPPGQSPACTRVRRPAWMGNPASDSYFSIQKARREGGSLSGTSGTDTSSQIVLASPTDPQDAEGKGIGKNERGGEEACSSIYSNRRPTTASLLQRCSLRHGEGSSKKQRTEAAVNLRADAERPRIRKRTRDGEAAGPSNRRRITPSRIQRPPLQKGSLKDPRIQAAATGHSVGEAFGGFGQWLSGE</sequence>
<accession>A0A4Y7SKC3</accession>
<evidence type="ECO:0000313" key="3">
    <source>
        <dbReference type="Proteomes" id="UP000298030"/>
    </source>
</evidence>
<evidence type="ECO:0000256" key="1">
    <source>
        <dbReference type="SAM" id="MobiDB-lite"/>
    </source>
</evidence>
<evidence type="ECO:0000313" key="2">
    <source>
        <dbReference type="EMBL" id="TEB22054.1"/>
    </source>
</evidence>
<dbReference type="EMBL" id="QPFP01000098">
    <property type="protein sequence ID" value="TEB22054.1"/>
    <property type="molecule type" value="Genomic_DNA"/>
</dbReference>
<reference evidence="2 3" key="1">
    <citation type="journal article" date="2019" name="Nat. Ecol. Evol.">
        <title>Megaphylogeny resolves global patterns of mushroom evolution.</title>
        <authorList>
            <person name="Varga T."/>
            <person name="Krizsan K."/>
            <person name="Foldi C."/>
            <person name="Dima B."/>
            <person name="Sanchez-Garcia M."/>
            <person name="Sanchez-Ramirez S."/>
            <person name="Szollosi G.J."/>
            <person name="Szarkandi J.G."/>
            <person name="Papp V."/>
            <person name="Albert L."/>
            <person name="Andreopoulos W."/>
            <person name="Angelini C."/>
            <person name="Antonin V."/>
            <person name="Barry K.W."/>
            <person name="Bougher N.L."/>
            <person name="Buchanan P."/>
            <person name="Buyck B."/>
            <person name="Bense V."/>
            <person name="Catcheside P."/>
            <person name="Chovatia M."/>
            <person name="Cooper J."/>
            <person name="Damon W."/>
            <person name="Desjardin D."/>
            <person name="Finy P."/>
            <person name="Geml J."/>
            <person name="Haridas S."/>
            <person name="Hughes K."/>
            <person name="Justo A."/>
            <person name="Karasinski D."/>
            <person name="Kautmanova I."/>
            <person name="Kiss B."/>
            <person name="Kocsube S."/>
            <person name="Kotiranta H."/>
            <person name="LaButti K.M."/>
            <person name="Lechner B.E."/>
            <person name="Liimatainen K."/>
            <person name="Lipzen A."/>
            <person name="Lukacs Z."/>
            <person name="Mihaltcheva S."/>
            <person name="Morgado L.N."/>
            <person name="Niskanen T."/>
            <person name="Noordeloos M.E."/>
            <person name="Ohm R.A."/>
            <person name="Ortiz-Santana B."/>
            <person name="Ovrebo C."/>
            <person name="Racz N."/>
            <person name="Riley R."/>
            <person name="Savchenko A."/>
            <person name="Shiryaev A."/>
            <person name="Soop K."/>
            <person name="Spirin V."/>
            <person name="Szebenyi C."/>
            <person name="Tomsovsky M."/>
            <person name="Tulloss R.E."/>
            <person name="Uehling J."/>
            <person name="Grigoriev I.V."/>
            <person name="Vagvolgyi C."/>
            <person name="Papp T."/>
            <person name="Martin F.M."/>
            <person name="Miettinen O."/>
            <person name="Hibbett D.S."/>
            <person name="Nagy L.G."/>
        </authorList>
    </citation>
    <scope>NUCLEOTIDE SEQUENCE [LARGE SCALE GENOMIC DNA]</scope>
    <source>
        <strain evidence="2 3">FP101781</strain>
    </source>
</reference>
<feature type="compositionally biased region" description="Low complexity" evidence="1">
    <location>
        <begin position="101"/>
        <end position="110"/>
    </location>
</feature>
<keyword evidence="3" id="KW-1185">Reference proteome</keyword>
<feature type="compositionally biased region" description="Basic and acidic residues" evidence="1">
    <location>
        <begin position="160"/>
        <end position="171"/>
    </location>
</feature>
<dbReference type="AlphaFoldDB" id="A0A4Y7SKC3"/>
<dbReference type="Proteomes" id="UP000298030">
    <property type="component" value="Unassembled WGS sequence"/>
</dbReference>
<name>A0A4Y7SKC3_COPMI</name>
<feature type="region of interest" description="Disordered" evidence="1">
    <location>
        <begin position="1"/>
        <end position="30"/>
    </location>
</feature>
<feature type="region of interest" description="Disordered" evidence="1">
    <location>
        <begin position="160"/>
        <end position="227"/>
    </location>
</feature>
<feature type="region of interest" description="Disordered" evidence="1">
    <location>
        <begin position="94"/>
        <end position="144"/>
    </location>
</feature>
<proteinExistence type="predicted"/>
<organism evidence="2 3">
    <name type="scientific">Coprinellus micaceus</name>
    <name type="common">Glistening ink-cap mushroom</name>
    <name type="synonym">Coprinus micaceus</name>
    <dbReference type="NCBI Taxonomy" id="71717"/>
    <lineage>
        <taxon>Eukaryota</taxon>
        <taxon>Fungi</taxon>
        <taxon>Dikarya</taxon>
        <taxon>Basidiomycota</taxon>
        <taxon>Agaricomycotina</taxon>
        <taxon>Agaricomycetes</taxon>
        <taxon>Agaricomycetidae</taxon>
        <taxon>Agaricales</taxon>
        <taxon>Agaricineae</taxon>
        <taxon>Psathyrellaceae</taxon>
        <taxon>Coprinellus</taxon>
    </lineage>
</organism>
<comment type="caution">
    <text evidence="2">The sequence shown here is derived from an EMBL/GenBank/DDBJ whole genome shotgun (WGS) entry which is preliminary data.</text>
</comment>
<gene>
    <name evidence="2" type="ORF">FA13DRAFT_1799271</name>
</gene>